<gene>
    <name evidence="6" type="ORF">ENE75_19895</name>
</gene>
<dbReference type="PROSITE" id="PS51123">
    <property type="entry name" value="OMPA_2"/>
    <property type="match status" value="1"/>
</dbReference>
<accession>A0A3S2U0S9</accession>
<keyword evidence="7" id="KW-1185">Reference proteome</keyword>
<dbReference type="GO" id="GO:0009279">
    <property type="term" value="C:cell outer membrane"/>
    <property type="evidence" value="ECO:0007669"/>
    <property type="project" value="UniProtKB-SubCell"/>
</dbReference>
<reference evidence="6 7" key="1">
    <citation type="submission" date="2019-01" db="EMBL/GenBank/DDBJ databases">
        <authorList>
            <person name="Chen W.-M."/>
        </authorList>
    </citation>
    <scope>NUCLEOTIDE SEQUENCE [LARGE SCALE GENOMIC DNA]</scope>
    <source>
        <strain evidence="6 7">ICH-3</strain>
    </source>
</reference>
<evidence type="ECO:0000259" key="5">
    <source>
        <dbReference type="PROSITE" id="PS51123"/>
    </source>
</evidence>
<dbReference type="InterPro" id="IPR050330">
    <property type="entry name" value="Bact_OuterMem_StrucFunc"/>
</dbReference>
<keyword evidence="3" id="KW-0998">Cell outer membrane</keyword>
<keyword evidence="2 4" id="KW-0472">Membrane</keyword>
<evidence type="ECO:0000256" key="4">
    <source>
        <dbReference type="PROSITE-ProRule" id="PRU00473"/>
    </source>
</evidence>
<comment type="subcellular location">
    <subcellularLocation>
        <location evidence="1">Cell outer membrane</location>
    </subcellularLocation>
</comment>
<evidence type="ECO:0000313" key="7">
    <source>
        <dbReference type="Proteomes" id="UP000288178"/>
    </source>
</evidence>
<dbReference type="SUPFAM" id="SSF103088">
    <property type="entry name" value="OmpA-like"/>
    <property type="match status" value="1"/>
</dbReference>
<dbReference type="Gene3D" id="3.30.1330.60">
    <property type="entry name" value="OmpA-like domain"/>
    <property type="match status" value="1"/>
</dbReference>
<dbReference type="InterPro" id="IPR006665">
    <property type="entry name" value="OmpA-like"/>
</dbReference>
<dbReference type="AlphaFoldDB" id="A0A3S2U0S9"/>
<dbReference type="CDD" id="cd07185">
    <property type="entry name" value="OmpA_C-like"/>
    <property type="match status" value="1"/>
</dbReference>
<name>A0A3S2U0S9_9BURK</name>
<dbReference type="PRINTS" id="PR01021">
    <property type="entry name" value="OMPADOMAIN"/>
</dbReference>
<dbReference type="PANTHER" id="PTHR30329">
    <property type="entry name" value="STATOR ELEMENT OF FLAGELLAR MOTOR COMPLEX"/>
    <property type="match status" value="1"/>
</dbReference>
<dbReference type="Pfam" id="PF00691">
    <property type="entry name" value="OmpA"/>
    <property type="match status" value="1"/>
</dbReference>
<proteinExistence type="predicted"/>
<evidence type="ECO:0000256" key="2">
    <source>
        <dbReference type="ARBA" id="ARBA00023136"/>
    </source>
</evidence>
<dbReference type="EMBL" id="SACT01000008">
    <property type="protein sequence ID" value="RVT49343.1"/>
    <property type="molecule type" value="Genomic_DNA"/>
</dbReference>
<protein>
    <submittedName>
        <fullName evidence="6">OmpA family protein</fullName>
    </submittedName>
</protein>
<dbReference type="PANTHER" id="PTHR30329:SF21">
    <property type="entry name" value="LIPOPROTEIN YIAD-RELATED"/>
    <property type="match status" value="1"/>
</dbReference>
<evidence type="ECO:0000256" key="1">
    <source>
        <dbReference type="ARBA" id="ARBA00004442"/>
    </source>
</evidence>
<comment type="caution">
    <text evidence="6">The sequence shown here is derived from an EMBL/GenBank/DDBJ whole genome shotgun (WGS) entry which is preliminary data.</text>
</comment>
<dbReference type="InterPro" id="IPR036737">
    <property type="entry name" value="OmpA-like_sf"/>
</dbReference>
<dbReference type="OrthoDB" id="1149075at2"/>
<dbReference type="Proteomes" id="UP000288178">
    <property type="component" value="Unassembled WGS sequence"/>
</dbReference>
<organism evidence="6 7">
    <name type="scientific">Rubrivivax albus</name>
    <dbReference type="NCBI Taxonomy" id="2499835"/>
    <lineage>
        <taxon>Bacteria</taxon>
        <taxon>Pseudomonadati</taxon>
        <taxon>Pseudomonadota</taxon>
        <taxon>Betaproteobacteria</taxon>
        <taxon>Burkholderiales</taxon>
        <taxon>Sphaerotilaceae</taxon>
        <taxon>Rubrivivax</taxon>
    </lineage>
</organism>
<feature type="domain" description="OmpA-like" evidence="5">
    <location>
        <begin position="196"/>
        <end position="311"/>
    </location>
</feature>
<dbReference type="InterPro" id="IPR006664">
    <property type="entry name" value="OMP_bac"/>
</dbReference>
<sequence length="311" mass="32513">MPMVLETPSPSQTFVRDVIVWGSSVSDTQGFEKLASATLAAHARTGEQTELTIHRRDAVRWVKLELAGALDAARPKLFLEFSEIIGEGTQSAASPADGFGGPWSGRGVAMVLQQDSAVVSGCFDQASRLEGTVSGPVLFATGRDPRTGVASSFIASQLGTQRLQLLRSTNGAPFKLFVAERGAPRKPPVCDAPAKPALGCGSVIHGIRFDFDAATLRAESAPVLSALQRGLAADAGRTVRIEGHSSSEGAADYNQALSKRRAQAVVDALVKQGIAASRLTAAGLGESRPIAGNDDEAGRALNRRVEVHCSG</sequence>
<evidence type="ECO:0000256" key="3">
    <source>
        <dbReference type="ARBA" id="ARBA00023237"/>
    </source>
</evidence>
<evidence type="ECO:0000313" key="6">
    <source>
        <dbReference type="EMBL" id="RVT49343.1"/>
    </source>
</evidence>